<reference evidence="4 5" key="1">
    <citation type="submission" date="2019-07" db="EMBL/GenBank/DDBJ databases">
        <title>Litoreibacter alkalisoli sp. nov., isolated from saline-alkaline soil.</title>
        <authorList>
            <person name="Wang S."/>
            <person name="Xu L."/>
            <person name="Xing Y.-T."/>
            <person name="Sun J.-Q."/>
        </authorList>
    </citation>
    <scope>NUCLEOTIDE SEQUENCE [LARGE SCALE GENOMIC DNA]</scope>
    <source>
        <strain evidence="4 5">LN3S51</strain>
    </source>
</reference>
<dbReference type="KEGG" id="lit:FPZ52_08880"/>
<dbReference type="PANTHER" id="PTHR37464">
    <property type="entry name" value="BLL2463 PROTEIN"/>
    <property type="match status" value="1"/>
</dbReference>
<dbReference type="EMBL" id="CP042261">
    <property type="protein sequence ID" value="QDY69721.1"/>
    <property type="molecule type" value="Genomic_DNA"/>
</dbReference>
<evidence type="ECO:0000313" key="5">
    <source>
        <dbReference type="Proteomes" id="UP000318483"/>
    </source>
</evidence>
<dbReference type="RefSeq" id="WP_146365098.1">
    <property type="nucleotide sequence ID" value="NZ_CP042261.1"/>
</dbReference>
<accession>A0A5B8IXQ6</accession>
<organism evidence="4 5">
    <name type="scientific">Qingshengfaniella alkalisoli</name>
    <dbReference type="NCBI Taxonomy" id="2599296"/>
    <lineage>
        <taxon>Bacteria</taxon>
        <taxon>Pseudomonadati</taxon>
        <taxon>Pseudomonadota</taxon>
        <taxon>Alphaproteobacteria</taxon>
        <taxon>Rhodobacterales</taxon>
        <taxon>Paracoccaceae</taxon>
        <taxon>Qingshengfaniella</taxon>
    </lineage>
</organism>
<dbReference type="PANTHER" id="PTHR37464:SF1">
    <property type="entry name" value="BLL2463 PROTEIN"/>
    <property type="match status" value="1"/>
</dbReference>
<dbReference type="SUPFAM" id="SSF52317">
    <property type="entry name" value="Class I glutamine amidotransferase-like"/>
    <property type="match status" value="1"/>
</dbReference>
<feature type="domain" description="Aerotolerance regulator N-terminal" evidence="2">
    <location>
        <begin position="7"/>
        <end position="81"/>
    </location>
</feature>
<dbReference type="InterPro" id="IPR025297">
    <property type="entry name" value="DUF4159"/>
</dbReference>
<dbReference type="InterPro" id="IPR011933">
    <property type="entry name" value="Double_TM_dom"/>
</dbReference>
<evidence type="ECO:0000259" key="2">
    <source>
        <dbReference type="Pfam" id="PF07584"/>
    </source>
</evidence>
<dbReference type="CDD" id="cd03143">
    <property type="entry name" value="A4_beta-galactosidase_middle_domain"/>
    <property type="match status" value="1"/>
</dbReference>
<sequence>MLMLGPIGFAAPWVLSGLLILPVLWLLLRVMPPSPVRRRFPGVALLLGLQDDDADTDKTPWWLLLLRTLAAAAIIIGFAGPILHPQERRDGDGPLLVLVDATWADARDWDRRIGQIRSLLTEAGRRGRPVTLVSTTELPAEMPEFLAADVWQRRLAGLQPQPWQPDAEALTVFAAAVPEGTDTYWLSDGVARPGRMEAADMLQSRGTLTVFESGTPVFGLEPAVFDGRSIELGALRSDDTGAAEVTVSARGLDPTGVERELARLDLGFEAGSTRAQARLSLPAELRHRVTRFEIEGVRSAGAVTLTGDALQRREVALIAGREDREGLEVLSPLLYLEKALQPTADLVEGSLVDVLLASPDVIILTDVATLSPVEEQGLIDWVEEGGLLVRFAGNRLAASDVSRDTEDPLMPVRLRSGGRTIGGAMAWGEPKRLQPFTEESPFYGLPIPDDVQVNAQVLAQPDPDLSGRVIAALTDNTPLVTRKQMGQGGIVLFHVTANAEWSSLPLSGLFVQMLERLSISTRPDAPSAEELAGTTWQADRLLDGFGNLHDAGTRAGIDGKQLAEAVPGPRLPPGLYSDEDRQFVLNTLGPDAKLAPTVWPDDIPVEGVALARERLLKGALLALALALLATDIIASLALSGRIGLRRAGGAAVVLLAVVLASQHASAQETDDAAAIAATSEVRLAYVVTGDPALDEVTEAGLSGLSRVLFNRTTIEPAEPVAVDLERDELSFYPILYWAVSPDQPIPSAEAYARLNRYLRTGGMILFDTRDGDIATAGNTTAEGRRLQQLAQELDIPPLEHLPPDHVLTRSFYLLQDFPGRYQGRSMWVEAAPADAVQAEGMPFRDLNDGVTPVVIGGNDWAAAWAIDERGMPRFSVGSGWTGERQREMAYRFGVNLVMHVLTGNYKSDQVHVPALLDRLGQ</sequence>
<dbReference type="NCBIfam" id="TIGR02226">
    <property type="entry name" value="two_anch"/>
    <property type="match status" value="1"/>
</dbReference>
<dbReference type="Gene3D" id="3.40.50.880">
    <property type="match status" value="1"/>
</dbReference>
<gene>
    <name evidence="4" type="ORF">FPZ52_08880</name>
</gene>
<proteinExistence type="predicted"/>
<evidence type="ECO:0000256" key="1">
    <source>
        <dbReference type="SAM" id="Phobius"/>
    </source>
</evidence>
<dbReference type="Gene3D" id="3.40.50.12140">
    <property type="entry name" value="Domain of unknown function DUF4159"/>
    <property type="match status" value="1"/>
</dbReference>
<dbReference type="Pfam" id="PF07584">
    <property type="entry name" value="BatA"/>
    <property type="match status" value="1"/>
</dbReference>
<dbReference type="Proteomes" id="UP000318483">
    <property type="component" value="Chromosome"/>
</dbReference>
<feature type="transmembrane region" description="Helical" evidence="1">
    <location>
        <begin position="61"/>
        <end position="83"/>
    </location>
</feature>
<keyword evidence="1" id="KW-0812">Transmembrane</keyword>
<dbReference type="AlphaFoldDB" id="A0A5B8IXQ6"/>
<dbReference type="InterPro" id="IPR024163">
    <property type="entry name" value="Aerotolerance_reg_N"/>
</dbReference>
<evidence type="ECO:0000313" key="4">
    <source>
        <dbReference type="EMBL" id="QDY69721.1"/>
    </source>
</evidence>
<keyword evidence="5" id="KW-1185">Reference proteome</keyword>
<dbReference type="Pfam" id="PF13709">
    <property type="entry name" value="DUF4159"/>
    <property type="match status" value="1"/>
</dbReference>
<dbReference type="OrthoDB" id="9773014at2"/>
<name>A0A5B8IXQ6_9RHOB</name>
<keyword evidence="1" id="KW-0472">Membrane</keyword>
<evidence type="ECO:0000259" key="3">
    <source>
        <dbReference type="Pfam" id="PF13709"/>
    </source>
</evidence>
<protein>
    <submittedName>
        <fullName evidence="4">DUF4159 domain-containing protein</fullName>
    </submittedName>
</protein>
<dbReference type="InterPro" id="IPR029062">
    <property type="entry name" value="Class_I_gatase-like"/>
</dbReference>
<keyword evidence="1" id="KW-1133">Transmembrane helix</keyword>
<feature type="transmembrane region" description="Helical" evidence="1">
    <location>
        <begin position="7"/>
        <end position="28"/>
    </location>
</feature>
<feature type="domain" description="DUF4159" evidence="3">
    <location>
        <begin position="682"/>
        <end position="901"/>
    </location>
</feature>